<keyword evidence="2" id="KW-1185">Reference proteome</keyword>
<name>A0A8R7P6H9_TRIUA</name>
<protein>
    <submittedName>
        <fullName evidence="1">Uncharacterized protein</fullName>
    </submittedName>
</protein>
<accession>A0A8R7P6H9</accession>
<evidence type="ECO:0000313" key="1">
    <source>
        <dbReference type="EnsemblPlants" id="TuG1812G0100003961.01.T01"/>
    </source>
</evidence>
<dbReference type="Gramene" id="TuG1812G0100003961.01.T01">
    <property type="protein sequence ID" value="TuG1812G0100003961.01.T01"/>
    <property type="gene ID" value="TuG1812G0100003961.01"/>
</dbReference>
<dbReference type="Gramene" id="TuG1812G0100003961.01.T02">
    <property type="protein sequence ID" value="TuG1812G0100003961.01.T02"/>
    <property type="gene ID" value="TuG1812G0100003961.01"/>
</dbReference>
<proteinExistence type="predicted"/>
<dbReference type="EnsemblPlants" id="TuG1812G0100003961.01.T02">
    <property type="protein sequence ID" value="TuG1812G0100003961.01.T02"/>
    <property type="gene ID" value="TuG1812G0100003961.01"/>
</dbReference>
<reference evidence="1" key="3">
    <citation type="submission" date="2022-06" db="UniProtKB">
        <authorList>
            <consortium name="EnsemblPlants"/>
        </authorList>
    </citation>
    <scope>IDENTIFICATION</scope>
</reference>
<dbReference type="EnsemblPlants" id="TuG1812G0100003961.01.T01">
    <property type="protein sequence ID" value="TuG1812G0100003961.01.T01"/>
    <property type="gene ID" value="TuG1812G0100003961.01"/>
</dbReference>
<sequence>MRGGPIGPWWGWSNEAGDPGDGCLMGRGEVDNTDKEQRCHMDLQGGIFEGWLVSMLCNFGVNKSA</sequence>
<organism evidence="1 2">
    <name type="scientific">Triticum urartu</name>
    <name type="common">Red wild einkorn</name>
    <name type="synonym">Crithodium urartu</name>
    <dbReference type="NCBI Taxonomy" id="4572"/>
    <lineage>
        <taxon>Eukaryota</taxon>
        <taxon>Viridiplantae</taxon>
        <taxon>Streptophyta</taxon>
        <taxon>Embryophyta</taxon>
        <taxon>Tracheophyta</taxon>
        <taxon>Spermatophyta</taxon>
        <taxon>Magnoliopsida</taxon>
        <taxon>Liliopsida</taxon>
        <taxon>Poales</taxon>
        <taxon>Poaceae</taxon>
        <taxon>BOP clade</taxon>
        <taxon>Pooideae</taxon>
        <taxon>Triticodae</taxon>
        <taxon>Triticeae</taxon>
        <taxon>Triticinae</taxon>
        <taxon>Triticum</taxon>
    </lineage>
</organism>
<reference evidence="2" key="1">
    <citation type="journal article" date="2013" name="Nature">
        <title>Draft genome of the wheat A-genome progenitor Triticum urartu.</title>
        <authorList>
            <person name="Ling H.Q."/>
            <person name="Zhao S."/>
            <person name="Liu D."/>
            <person name="Wang J."/>
            <person name="Sun H."/>
            <person name="Zhang C."/>
            <person name="Fan H."/>
            <person name="Li D."/>
            <person name="Dong L."/>
            <person name="Tao Y."/>
            <person name="Gao C."/>
            <person name="Wu H."/>
            <person name="Li Y."/>
            <person name="Cui Y."/>
            <person name="Guo X."/>
            <person name="Zheng S."/>
            <person name="Wang B."/>
            <person name="Yu K."/>
            <person name="Liang Q."/>
            <person name="Yang W."/>
            <person name="Lou X."/>
            <person name="Chen J."/>
            <person name="Feng M."/>
            <person name="Jian J."/>
            <person name="Zhang X."/>
            <person name="Luo G."/>
            <person name="Jiang Y."/>
            <person name="Liu J."/>
            <person name="Wang Z."/>
            <person name="Sha Y."/>
            <person name="Zhang B."/>
            <person name="Wu H."/>
            <person name="Tang D."/>
            <person name="Shen Q."/>
            <person name="Xue P."/>
            <person name="Zou S."/>
            <person name="Wang X."/>
            <person name="Liu X."/>
            <person name="Wang F."/>
            <person name="Yang Y."/>
            <person name="An X."/>
            <person name="Dong Z."/>
            <person name="Zhang K."/>
            <person name="Zhang X."/>
            <person name="Luo M.C."/>
            <person name="Dvorak J."/>
            <person name="Tong Y."/>
            <person name="Wang J."/>
            <person name="Yang H."/>
            <person name="Li Z."/>
            <person name="Wang D."/>
            <person name="Zhang A."/>
            <person name="Wang J."/>
        </authorList>
    </citation>
    <scope>NUCLEOTIDE SEQUENCE</scope>
    <source>
        <strain evidence="2">cv. G1812</strain>
    </source>
</reference>
<dbReference type="AlphaFoldDB" id="A0A8R7P6H9"/>
<reference evidence="1" key="2">
    <citation type="submission" date="2018-03" db="EMBL/GenBank/DDBJ databases">
        <title>The Triticum urartu genome reveals the dynamic nature of wheat genome evolution.</title>
        <authorList>
            <person name="Ling H."/>
            <person name="Ma B."/>
            <person name="Shi X."/>
            <person name="Liu H."/>
            <person name="Dong L."/>
            <person name="Sun H."/>
            <person name="Cao Y."/>
            <person name="Gao Q."/>
            <person name="Zheng S."/>
            <person name="Li Y."/>
            <person name="Yu Y."/>
            <person name="Du H."/>
            <person name="Qi M."/>
            <person name="Li Y."/>
            <person name="Yu H."/>
            <person name="Cui Y."/>
            <person name="Wang N."/>
            <person name="Chen C."/>
            <person name="Wu H."/>
            <person name="Zhao Y."/>
            <person name="Zhang J."/>
            <person name="Li Y."/>
            <person name="Zhou W."/>
            <person name="Zhang B."/>
            <person name="Hu W."/>
            <person name="Eijk M."/>
            <person name="Tang J."/>
            <person name="Witsenboer H."/>
            <person name="Zhao S."/>
            <person name="Li Z."/>
            <person name="Zhang A."/>
            <person name="Wang D."/>
            <person name="Liang C."/>
        </authorList>
    </citation>
    <scope>NUCLEOTIDE SEQUENCE [LARGE SCALE GENOMIC DNA]</scope>
    <source>
        <strain evidence="1">cv. G1812</strain>
    </source>
</reference>
<evidence type="ECO:0000313" key="2">
    <source>
        <dbReference type="Proteomes" id="UP000015106"/>
    </source>
</evidence>
<dbReference type="Proteomes" id="UP000015106">
    <property type="component" value="Chromosome 1"/>
</dbReference>